<organism evidence="2 3">
    <name type="scientific">Favolaschia claudopus</name>
    <dbReference type="NCBI Taxonomy" id="2862362"/>
    <lineage>
        <taxon>Eukaryota</taxon>
        <taxon>Fungi</taxon>
        <taxon>Dikarya</taxon>
        <taxon>Basidiomycota</taxon>
        <taxon>Agaricomycotina</taxon>
        <taxon>Agaricomycetes</taxon>
        <taxon>Agaricomycetidae</taxon>
        <taxon>Agaricales</taxon>
        <taxon>Marasmiineae</taxon>
        <taxon>Mycenaceae</taxon>
        <taxon>Favolaschia</taxon>
    </lineage>
</organism>
<keyword evidence="1" id="KW-0812">Transmembrane</keyword>
<feature type="transmembrane region" description="Helical" evidence="1">
    <location>
        <begin position="334"/>
        <end position="352"/>
    </location>
</feature>
<name>A0AAW0B312_9AGAR</name>
<evidence type="ECO:0000256" key="1">
    <source>
        <dbReference type="SAM" id="Phobius"/>
    </source>
</evidence>
<reference evidence="2 3" key="1">
    <citation type="journal article" date="2024" name="J Genomics">
        <title>Draft genome sequencing and assembly of Favolaschia claudopus CIRM-BRFM 2984 isolated from oak limbs.</title>
        <authorList>
            <person name="Navarro D."/>
            <person name="Drula E."/>
            <person name="Chaduli D."/>
            <person name="Cazenave R."/>
            <person name="Ahrendt S."/>
            <person name="Wang J."/>
            <person name="Lipzen A."/>
            <person name="Daum C."/>
            <person name="Barry K."/>
            <person name="Grigoriev I.V."/>
            <person name="Favel A."/>
            <person name="Rosso M.N."/>
            <person name="Martin F."/>
        </authorList>
    </citation>
    <scope>NUCLEOTIDE SEQUENCE [LARGE SCALE GENOMIC DNA]</scope>
    <source>
        <strain evidence="2 3">CIRM-BRFM 2984</strain>
    </source>
</reference>
<comment type="caution">
    <text evidence="2">The sequence shown here is derived from an EMBL/GenBank/DDBJ whole genome shotgun (WGS) entry which is preliminary data.</text>
</comment>
<dbReference type="AlphaFoldDB" id="A0AAW0B312"/>
<keyword evidence="3" id="KW-1185">Reference proteome</keyword>
<gene>
    <name evidence="2" type="ORF">R3P38DRAFT_2975533</name>
</gene>
<keyword evidence="1" id="KW-0472">Membrane</keyword>
<keyword evidence="1" id="KW-1133">Transmembrane helix</keyword>
<evidence type="ECO:0000313" key="3">
    <source>
        <dbReference type="Proteomes" id="UP001362999"/>
    </source>
</evidence>
<sequence length="428" mass="49041">MSSASVADTNESRSVWSWSAYEPNISWPHDWKKHTNFTGIVYWTSDDGKLITTDDASLETTRARVMHEYREYLNWFDDIDDEDAEMHVYNVDNERTRITFASWKLGETYKCGDDDELRTLHRSQSWDYFWEFAKHRARLPPALEQEFIDAMTLIMNDEKHFTELPFDERQLKRIWEVYQYLKAFTLPLRRLPNRAQSSSETSTTTTTTTTGDLVPALVYHMGEVMFSVSTARSRNQLAQHPSITSTITPTQATLRMWDLLIGLMLLANHRKYRVQLRSVVSKNGGIKLPAFRAMVSSLLAEWGESNLVAAVILSVNVAFLGIQTLTTLQRTPSIISSLFALTSLIIGLHHVWQHREKTEVDREDAREYLYFVNLNLKLLATSHKSPPTPLDLTVTAALLAIPRAALQWAVLVSIFVLGVDAYAYAFKP</sequence>
<evidence type="ECO:0000313" key="2">
    <source>
        <dbReference type="EMBL" id="KAK7019630.1"/>
    </source>
</evidence>
<dbReference type="EMBL" id="JAWWNJ010000043">
    <property type="protein sequence ID" value="KAK7019630.1"/>
    <property type="molecule type" value="Genomic_DNA"/>
</dbReference>
<feature type="transmembrane region" description="Helical" evidence="1">
    <location>
        <begin position="405"/>
        <end position="425"/>
    </location>
</feature>
<dbReference type="Proteomes" id="UP001362999">
    <property type="component" value="Unassembled WGS sequence"/>
</dbReference>
<protein>
    <submittedName>
        <fullName evidence="2">Uncharacterized protein</fullName>
    </submittedName>
</protein>
<accession>A0AAW0B312</accession>
<proteinExistence type="predicted"/>
<feature type="transmembrane region" description="Helical" evidence="1">
    <location>
        <begin position="302"/>
        <end position="322"/>
    </location>
</feature>